<name>A0A0N0U7U2_9HYME</name>
<evidence type="ECO:0000313" key="6">
    <source>
        <dbReference type="Proteomes" id="UP000053105"/>
    </source>
</evidence>
<keyword evidence="3" id="KW-1133">Transmembrane helix</keyword>
<sequence length="807" mass="89390">MQIDSEEMKCLQTKCFISAIDSSLETSRALLDRATMLQQVVSGKKGAVSMFLNFSPFKFDNLIMSQEDQEKSMDKKEIAEEEREKMLNAENTKHTVASTAPDAESEDQKPKKKIPIGGIKMPGFCRTKSKELCKVMTNTYIEFYEIQHAMSLVTLFLIPHCVSSRNEDDGKPTEAGEGDATAEKPVKESDQCASSTSNKDAKEKEGRKGILDAIKLPLVSVFPRKKNKEGEVELGTTGAAGLASVETLDDVEKNPIGNEDGMETVRLDGDAPDGIESPKQHFLVACISAARRNLFVLGVEQLRKFKIEIQIIQFMLTTVTTLCVLVSVVIIICIACIGPRKNISQLIKDGSFVKAVTSCGPVQGVSEDGAFAFRGIPYAVPPLENRRWQPAESLRKIEYCWTDTYQAHNSSKVCWQREALGRIIGSEDCLYLDVFTPEVRYDLPLPVVVMIGAETLNGGSPGVMQPSAKLARVRDMVRNYGLSDIIAALQWVHLNIENFGGNKSAVTLWGHRAGGTLVTTLVGIRRTKDLFQRVWISSGSAIFPGRELEVSETLSELFLNSTRCNDAACLRSKSAEEVMDSVPETWHLGNVGLPETREATTRDRRHEWLVLDRAILQEPVGQIWARDEFQVKIVMGTTAHAGAPLKYLTSNATLNSTQVEKIVKESLLGTSGLADEALRRYNTTLKGLLSMISDIRVICPLLTVARMKINIPFYVATQPRGNFADPDCDASAILGSYAARTPAEKRHVSAMQQLFNYYVWHGKVAQADPHGVKRVLIVGQDTLPDRDYPNCDFWIREDIVPSYGRVD</sequence>
<dbReference type="STRING" id="166423.A0A0N0U7U2"/>
<dbReference type="PANTHER" id="PTHR11559">
    <property type="entry name" value="CARBOXYLESTERASE"/>
    <property type="match status" value="1"/>
</dbReference>
<accession>A0A0N0U7U2</accession>
<feature type="compositionally biased region" description="Basic and acidic residues" evidence="2">
    <location>
        <begin position="181"/>
        <end position="190"/>
    </location>
</feature>
<evidence type="ECO:0000256" key="2">
    <source>
        <dbReference type="SAM" id="MobiDB-lite"/>
    </source>
</evidence>
<feature type="transmembrane region" description="Helical" evidence="3">
    <location>
        <begin position="311"/>
        <end position="338"/>
    </location>
</feature>
<keyword evidence="6" id="KW-1185">Reference proteome</keyword>
<keyword evidence="3" id="KW-0472">Membrane</keyword>
<protein>
    <submittedName>
        <fullName evidence="5">Neurotactin</fullName>
    </submittedName>
</protein>
<feature type="compositionally biased region" description="Basic and acidic residues" evidence="2">
    <location>
        <begin position="165"/>
        <end position="174"/>
    </location>
</feature>
<dbReference type="EMBL" id="KQ435689">
    <property type="protein sequence ID" value="KOX81251.1"/>
    <property type="molecule type" value="Genomic_DNA"/>
</dbReference>
<dbReference type="OrthoDB" id="408631at2759"/>
<evidence type="ECO:0000256" key="3">
    <source>
        <dbReference type="SAM" id="Phobius"/>
    </source>
</evidence>
<gene>
    <name evidence="5" type="ORF">WN51_00159</name>
</gene>
<evidence type="ECO:0000259" key="4">
    <source>
        <dbReference type="Pfam" id="PF00135"/>
    </source>
</evidence>
<dbReference type="AlphaFoldDB" id="A0A0N0U7U2"/>
<proteinExistence type="predicted"/>
<dbReference type="PROSITE" id="PS00941">
    <property type="entry name" value="CARBOXYLESTERASE_B_2"/>
    <property type="match status" value="1"/>
</dbReference>
<feature type="region of interest" description="Disordered" evidence="2">
    <location>
        <begin position="85"/>
        <end position="114"/>
    </location>
</feature>
<feature type="region of interest" description="Disordered" evidence="2">
    <location>
        <begin position="165"/>
        <end position="206"/>
    </location>
</feature>
<dbReference type="Proteomes" id="UP000053105">
    <property type="component" value="Unassembled WGS sequence"/>
</dbReference>
<feature type="domain" description="Carboxylesterase type B" evidence="4">
    <location>
        <begin position="357"/>
        <end position="467"/>
    </location>
</feature>
<dbReference type="InterPro" id="IPR050309">
    <property type="entry name" value="Type-B_Carboxylest/Lipase"/>
</dbReference>
<dbReference type="InterPro" id="IPR029058">
    <property type="entry name" value="AB_hydrolase_fold"/>
</dbReference>
<feature type="domain" description="Carboxylesterase type B" evidence="4">
    <location>
        <begin position="476"/>
        <end position="708"/>
    </location>
</feature>
<dbReference type="SUPFAM" id="SSF53474">
    <property type="entry name" value="alpha/beta-Hydrolases"/>
    <property type="match status" value="1"/>
</dbReference>
<organism evidence="5 6">
    <name type="scientific">Melipona quadrifasciata</name>
    <dbReference type="NCBI Taxonomy" id="166423"/>
    <lineage>
        <taxon>Eukaryota</taxon>
        <taxon>Metazoa</taxon>
        <taxon>Ecdysozoa</taxon>
        <taxon>Arthropoda</taxon>
        <taxon>Hexapoda</taxon>
        <taxon>Insecta</taxon>
        <taxon>Pterygota</taxon>
        <taxon>Neoptera</taxon>
        <taxon>Endopterygota</taxon>
        <taxon>Hymenoptera</taxon>
        <taxon>Apocrita</taxon>
        <taxon>Aculeata</taxon>
        <taxon>Apoidea</taxon>
        <taxon>Anthophila</taxon>
        <taxon>Apidae</taxon>
        <taxon>Melipona</taxon>
    </lineage>
</organism>
<keyword evidence="1" id="KW-0325">Glycoprotein</keyword>
<dbReference type="InterPro" id="IPR019819">
    <property type="entry name" value="Carboxylesterase_B_CS"/>
</dbReference>
<dbReference type="Pfam" id="PF00135">
    <property type="entry name" value="COesterase"/>
    <property type="match status" value="2"/>
</dbReference>
<keyword evidence="3" id="KW-0812">Transmembrane</keyword>
<reference evidence="5 6" key="1">
    <citation type="submission" date="2015-07" db="EMBL/GenBank/DDBJ databases">
        <title>The genome of Melipona quadrifasciata.</title>
        <authorList>
            <person name="Pan H."/>
            <person name="Kapheim K."/>
        </authorList>
    </citation>
    <scope>NUCLEOTIDE SEQUENCE [LARGE SCALE GENOMIC DNA]</scope>
    <source>
        <strain evidence="5">0111107301</strain>
        <tissue evidence="5">Whole body</tissue>
    </source>
</reference>
<evidence type="ECO:0000256" key="1">
    <source>
        <dbReference type="ARBA" id="ARBA00023180"/>
    </source>
</evidence>
<dbReference type="InterPro" id="IPR002018">
    <property type="entry name" value="CarbesteraseB"/>
</dbReference>
<dbReference type="Gene3D" id="3.40.50.1820">
    <property type="entry name" value="alpha/beta hydrolase"/>
    <property type="match status" value="1"/>
</dbReference>
<evidence type="ECO:0000313" key="5">
    <source>
        <dbReference type="EMBL" id="KOX81251.1"/>
    </source>
</evidence>
<dbReference type="ESTHER" id="9hyme-a0a0n0u7u2">
    <property type="family name" value="Neurotactin"/>
</dbReference>